<organism evidence="2 3">
    <name type="scientific">Dorea longicatena</name>
    <dbReference type="NCBI Taxonomy" id="88431"/>
    <lineage>
        <taxon>Bacteria</taxon>
        <taxon>Bacillati</taxon>
        <taxon>Bacillota</taxon>
        <taxon>Clostridia</taxon>
        <taxon>Lachnospirales</taxon>
        <taxon>Lachnospiraceae</taxon>
        <taxon>Dorea</taxon>
    </lineage>
</organism>
<accession>A0A173T7S8</accession>
<evidence type="ECO:0000313" key="2">
    <source>
        <dbReference type="EMBL" id="CUM98872.1"/>
    </source>
</evidence>
<reference evidence="2 3" key="1">
    <citation type="submission" date="2015-09" db="EMBL/GenBank/DDBJ databases">
        <authorList>
            <consortium name="Pathogen Informatics"/>
        </authorList>
    </citation>
    <scope>NUCLEOTIDE SEQUENCE [LARGE SCALE GENOMIC DNA]</scope>
    <source>
        <strain evidence="2 3">2789STDY5834961</strain>
    </source>
</reference>
<dbReference type="InterPro" id="IPR014219">
    <property type="entry name" value="SpoIVB"/>
</dbReference>
<dbReference type="EC" id="3.4.21.116" evidence="2"/>
<evidence type="ECO:0000313" key="3">
    <source>
        <dbReference type="Proteomes" id="UP000095597"/>
    </source>
</evidence>
<dbReference type="OrthoDB" id="9765242at2"/>
<dbReference type="InterPro" id="IPR008763">
    <property type="entry name" value="Peptidase_S55"/>
</dbReference>
<dbReference type="AlphaFoldDB" id="A0A173T7S8"/>
<keyword evidence="2" id="KW-0378">Hydrolase</keyword>
<dbReference type="RefSeq" id="WP_022415517.1">
    <property type="nucleotide sequence ID" value="NZ_CYXO01000007.1"/>
</dbReference>
<dbReference type="Pfam" id="PF05580">
    <property type="entry name" value="Peptidase_S55"/>
    <property type="match status" value="1"/>
</dbReference>
<dbReference type="Gene3D" id="2.30.42.10">
    <property type="match status" value="1"/>
</dbReference>
<protein>
    <submittedName>
        <fullName evidence="2">SpoIVB peptidase</fullName>
        <ecNumber evidence="2">3.4.21.116</ecNumber>
    </submittedName>
</protein>
<proteinExistence type="predicted"/>
<dbReference type="InterPro" id="IPR036034">
    <property type="entry name" value="PDZ_sf"/>
</dbReference>
<name>A0A173T7S8_9FIRM</name>
<dbReference type="PROSITE" id="PS51494">
    <property type="entry name" value="SPOIVB"/>
    <property type="match status" value="1"/>
</dbReference>
<dbReference type="NCBIfam" id="TIGR02860">
    <property type="entry name" value="spore_IV_B"/>
    <property type="match status" value="1"/>
</dbReference>
<evidence type="ECO:0000259" key="1">
    <source>
        <dbReference type="PROSITE" id="PS51494"/>
    </source>
</evidence>
<gene>
    <name evidence="2" type="primary">spoIVB</name>
    <name evidence="2" type="ORF">ERS852573_01426</name>
</gene>
<dbReference type="EMBL" id="CYXO01000007">
    <property type="protein sequence ID" value="CUM98872.1"/>
    <property type="molecule type" value="Genomic_DNA"/>
</dbReference>
<sequence>MRKYWYRKCLIITLVFSVFFYTGYSVKEKMERNEKEEVSAGTVSDNTVIPGGMPIGIYLETEGVMVLGTEEVTGTDGERLEPARHLVKAGDYIVECNGTKIRDKKELQTILKTTDGTDVILKLRRDSEYLEVKVKPVRSKKNNCMLGIWVRDNAQGLGTVTFLNSDSRFGALGHGIHDTDTNALMEIRNGRVYETSIRSIQKGIDGNPGGIEGIIVYNRYNVLGKIDKNTDCGIFGTLDRTENLFQDTDPMEIMQTDEIKKGDAKIRCCVEGKVKEYKIRITKIDKHTREENKGLEIEVTDPKLLEITGGIIQGMSGTPIIQNGKIAGAVTHVFVSDPTRGYGIFIENMLKYVE</sequence>
<dbReference type="GO" id="GO:0016787">
    <property type="term" value="F:hydrolase activity"/>
    <property type="evidence" value="ECO:0007669"/>
    <property type="project" value="UniProtKB-KW"/>
</dbReference>
<dbReference type="Proteomes" id="UP000095597">
    <property type="component" value="Unassembled WGS sequence"/>
</dbReference>
<dbReference type="SUPFAM" id="SSF50156">
    <property type="entry name" value="PDZ domain-like"/>
    <property type="match status" value="1"/>
</dbReference>
<feature type="domain" description="Peptidase S55" evidence="1">
    <location>
        <begin position="128"/>
        <end position="354"/>
    </location>
</feature>